<keyword evidence="2" id="KW-0456">Lyase</keyword>
<protein>
    <recommendedName>
        <fullName evidence="6">Phosphatidylserine decarboxylase</fullName>
    </recommendedName>
</protein>
<name>A0ABP1DRD8_9APHY</name>
<evidence type="ECO:0000256" key="2">
    <source>
        <dbReference type="ARBA" id="ARBA00023239"/>
    </source>
</evidence>
<dbReference type="PANTHER" id="PTHR10067">
    <property type="entry name" value="PHOSPHATIDYLSERINE DECARBOXYLASE"/>
    <property type="match status" value="1"/>
</dbReference>
<dbReference type="Pfam" id="PF02666">
    <property type="entry name" value="PS_Dcarbxylase"/>
    <property type="match status" value="1"/>
</dbReference>
<accession>A0ABP1DRD8</accession>
<organism evidence="4 5">
    <name type="scientific">Somion occarium</name>
    <dbReference type="NCBI Taxonomy" id="3059160"/>
    <lineage>
        <taxon>Eukaryota</taxon>
        <taxon>Fungi</taxon>
        <taxon>Dikarya</taxon>
        <taxon>Basidiomycota</taxon>
        <taxon>Agaricomycotina</taxon>
        <taxon>Agaricomycetes</taxon>
        <taxon>Polyporales</taxon>
        <taxon>Cerrenaceae</taxon>
        <taxon>Somion</taxon>
    </lineage>
</organism>
<keyword evidence="5" id="KW-1185">Reference proteome</keyword>
<evidence type="ECO:0000313" key="4">
    <source>
        <dbReference type="EMBL" id="CAL1709658.1"/>
    </source>
</evidence>
<keyword evidence="1" id="KW-0210">Decarboxylase</keyword>
<feature type="region of interest" description="Disordered" evidence="3">
    <location>
        <begin position="278"/>
        <end position="298"/>
    </location>
</feature>
<dbReference type="Proteomes" id="UP001497453">
    <property type="component" value="Chromosome 5"/>
</dbReference>
<proteinExistence type="predicted"/>
<dbReference type="EMBL" id="OZ037948">
    <property type="protein sequence ID" value="CAL1709658.1"/>
    <property type="molecule type" value="Genomic_DNA"/>
</dbReference>
<evidence type="ECO:0000256" key="3">
    <source>
        <dbReference type="SAM" id="MobiDB-lite"/>
    </source>
</evidence>
<dbReference type="PANTHER" id="PTHR10067:SF13">
    <property type="entry name" value="PHOSPHATIDYLSERINE DECARBOXYLASE"/>
    <property type="match status" value="1"/>
</dbReference>
<evidence type="ECO:0000256" key="1">
    <source>
        <dbReference type="ARBA" id="ARBA00022793"/>
    </source>
</evidence>
<sequence>MPSDIVQTLKDFLNNPVNDQFKKDFKQAFKLALTYDVPQFKEYGINTFDDYLNYMEDFLKWVPTENKDGKSVYYHICMFYFVLDLSPIKEYQTPIVPSAPWTWLSQWIIDYAQEVGKFLDTPESFTPASLKTFQEAKSYRMQDYIEPVGGWKSFNEFFARHIKPELRPIDSPDDPTVIVSPADSVFDGDWEVNDSSFTSFKGVPWSISQLLADTKFGERFKGGKFCHAFLAPNDYHRQHAPVAGKVVEAKVIQGLCYLEVLVKEDQNGKPVLGMKRKLAHHPHHAAPPRNAAGSTRGDLDAPDSPGYQFLQARGLITIDNPTLGLVAVLPIGMAQVSSVVLSVKDGDTVKKGQEISYFQLGGSDCVMVFEKKANVEFTAELHEHYNFGNQVAKANVVN</sequence>
<gene>
    <name evidence="4" type="ORF">GFSPODELE1_LOCUS7441</name>
</gene>
<dbReference type="InterPro" id="IPR003817">
    <property type="entry name" value="PS_Dcarbxylase"/>
</dbReference>
<evidence type="ECO:0008006" key="6">
    <source>
        <dbReference type="Google" id="ProtNLM"/>
    </source>
</evidence>
<evidence type="ECO:0000313" key="5">
    <source>
        <dbReference type="Proteomes" id="UP001497453"/>
    </source>
</evidence>
<reference evidence="5" key="1">
    <citation type="submission" date="2024-04" db="EMBL/GenBank/DDBJ databases">
        <authorList>
            <person name="Shaw F."/>
            <person name="Minotto A."/>
        </authorList>
    </citation>
    <scope>NUCLEOTIDE SEQUENCE [LARGE SCALE GENOMIC DNA]</scope>
</reference>